<dbReference type="PRINTS" id="PR00895">
    <property type="entry name" value="PENTAXIN"/>
</dbReference>
<sequence length="185" mass="20957">MSGKMLVFPEETYKAPVRLTTSTQNLGAVTVCLRYLTDLTRGTTYFSLATPSHFNGFLIYKYGSSNEISVFVRDTRSIFKGQDFQLSRWQSVCSTWDAASGLVQLWLDGKPSSMKFITNTNITGPMIIVLGQVQYETHGGGFVTEDSFMGMISDIHMWDHVLPPCHIEYYTNKQSFPVLFKKCFN</sequence>
<keyword evidence="3 9" id="KW-0479">Metal-binding</keyword>
<keyword evidence="5 9" id="KW-0106">Calcium</keyword>
<keyword evidence="12" id="KW-1185">Reference proteome</keyword>
<evidence type="ECO:0000256" key="2">
    <source>
        <dbReference type="ARBA" id="ARBA00022525"/>
    </source>
</evidence>
<dbReference type="GO" id="GO:0005576">
    <property type="term" value="C:extracellular region"/>
    <property type="evidence" value="ECO:0007669"/>
    <property type="project" value="UniProtKB-SubCell"/>
</dbReference>
<comment type="similarity">
    <text evidence="7 9">Belongs to the pentraxin family.</text>
</comment>
<proteinExistence type="inferred from homology"/>
<comment type="caution">
    <text evidence="8">Lacks conserved residue(s) required for the propagation of feature annotation.</text>
</comment>
<accession>A0A8C6V215</accession>
<evidence type="ECO:0000256" key="8">
    <source>
        <dbReference type="PROSITE-ProRule" id="PRU01172"/>
    </source>
</evidence>
<dbReference type="InterPro" id="IPR001759">
    <property type="entry name" value="PTX_dom"/>
</dbReference>
<dbReference type="InterPro" id="IPR051005">
    <property type="entry name" value="Pentraxin_domain"/>
</dbReference>
<dbReference type="PROSITE" id="PS51828">
    <property type="entry name" value="PTX_2"/>
    <property type="match status" value="1"/>
</dbReference>
<keyword evidence="6" id="KW-1015">Disulfide bond</keyword>
<dbReference type="Ensembl" id="ENSNMLT00000046384.1">
    <property type="protein sequence ID" value="ENSNMLP00000041734.1"/>
    <property type="gene ID" value="ENSNMLG00000025516.1"/>
</dbReference>
<evidence type="ECO:0000256" key="5">
    <source>
        <dbReference type="ARBA" id="ARBA00022837"/>
    </source>
</evidence>
<evidence type="ECO:0000259" key="10">
    <source>
        <dbReference type="PROSITE" id="PS51828"/>
    </source>
</evidence>
<evidence type="ECO:0000256" key="9">
    <source>
        <dbReference type="RuleBase" id="RU362112"/>
    </source>
</evidence>
<dbReference type="SUPFAM" id="SSF49899">
    <property type="entry name" value="Concanavalin A-like lectins/glucanases"/>
    <property type="match status" value="1"/>
</dbReference>
<evidence type="ECO:0000256" key="4">
    <source>
        <dbReference type="ARBA" id="ARBA00022729"/>
    </source>
</evidence>
<keyword evidence="2" id="KW-0964">Secreted</keyword>
<dbReference type="Proteomes" id="UP000694523">
    <property type="component" value="Unplaced"/>
</dbReference>
<evidence type="ECO:0000256" key="7">
    <source>
        <dbReference type="ARBA" id="ARBA00038102"/>
    </source>
</evidence>
<comment type="cofactor">
    <cofactor evidence="9">
        <name>Ca(2+)</name>
        <dbReference type="ChEBI" id="CHEBI:29108"/>
    </cofactor>
    <text evidence="9">Binds 2 calcium ions per subunit.</text>
</comment>
<reference evidence="11" key="1">
    <citation type="submission" date="2025-08" db="UniProtKB">
        <authorList>
            <consortium name="Ensembl"/>
        </authorList>
    </citation>
    <scope>IDENTIFICATION</scope>
</reference>
<evidence type="ECO:0000313" key="12">
    <source>
        <dbReference type="Proteomes" id="UP000694523"/>
    </source>
</evidence>
<dbReference type="GO" id="GO:0046872">
    <property type="term" value="F:metal ion binding"/>
    <property type="evidence" value="ECO:0007669"/>
    <property type="project" value="UniProtKB-KW"/>
</dbReference>
<dbReference type="PANTHER" id="PTHR45869">
    <property type="entry name" value="C-REACTIVE PROTEIN-RELATED"/>
    <property type="match status" value="1"/>
</dbReference>
<evidence type="ECO:0000313" key="11">
    <source>
        <dbReference type="Ensembl" id="ENSNMLP00000041734.1"/>
    </source>
</evidence>
<dbReference type="Pfam" id="PF00354">
    <property type="entry name" value="Pentaxin"/>
    <property type="match status" value="1"/>
</dbReference>
<dbReference type="PANTHER" id="PTHR45869:SF7">
    <property type="entry name" value="C-REACTIVE PROTEIN"/>
    <property type="match status" value="1"/>
</dbReference>
<comment type="subunit">
    <text evidence="9">Homopentamer. Pentaxin (or pentraxin) have a discoid arrangement of 5 non-covalently bound subunits.</text>
</comment>
<evidence type="ECO:0000256" key="3">
    <source>
        <dbReference type="ARBA" id="ARBA00022723"/>
    </source>
</evidence>
<feature type="domain" description="Pentraxin (PTX)" evidence="10">
    <location>
        <begin position="2"/>
        <end position="185"/>
    </location>
</feature>
<protein>
    <recommendedName>
        <fullName evidence="9">Pentraxin family member</fullName>
    </recommendedName>
</protein>
<evidence type="ECO:0000256" key="1">
    <source>
        <dbReference type="ARBA" id="ARBA00004613"/>
    </source>
</evidence>
<dbReference type="AlphaFoldDB" id="A0A8C6V215"/>
<name>A0A8C6V215_9GOBI</name>
<organism evidence="11 12">
    <name type="scientific">Neogobius melanostomus</name>
    <name type="common">round goby</name>
    <dbReference type="NCBI Taxonomy" id="47308"/>
    <lineage>
        <taxon>Eukaryota</taxon>
        <taxon>Metazoa</taxon>
        <taxon>Chordata</taxon>
        <taxon>Craniata</taxon>
        <taxon>Vertebrata</taxon>
        <taxon>Euteleostomi</taxon>
        <taxon>Actinopterygii</taxon>
        <taxon>Neopterygii</taxon>
        <taxon>Teleostei</taxon>
        <taxon>Neoteleostei</taxon>
        <taxon>Acanthomorphata</taxon>
        <taxon>Gobiaria</taxon>
        <taxon>Gobiiformes</taxon>
        <taxon>Gobioidei</taxon>
        <taxon>Gobiidae</taxon>
        <taxon>Benthophilinae</taxon>
        <taxon>Neogobiini</taxon>
        <taxon>Neogobius</taxon>
    </lineage>
</organism>
<reference evidence="11" key="2">
    <citation type="submission" date="2025-09" db="UniProtKB">
        <authorList>
            <consortium name="Ensembl"/>
        </authorList>
    </citation>
    <scope>IDENTIFICATION</scope>
</reference>
<keyword evidence="4" id="KW-0732">Signal</keyword>
<comment type="subcellular location">
    <subcellularLocation>
        <location evidence="1 9">Secreted</location>
    </subcellularLocation>
</comment>
<dbReference type="SMART" id="SM00159">
    <property type="entry name" value="PTX"/>
    <property type="match status" value="1"/>
</dbReference>
<evidence type="ECO:0000256" key="6">
    <source>
        <dbReference type="ARBA" id="ARBA00023157"/>
    </source>
</evidence>
<dbReference type="Gene3D" id="2.60.120.200">
    <property type="match status" value="1"/>
</dbReference>
<dbReference type="InterPro" id="IPR013320">
    <property type="entry name" value="ConA-like_dom_sf"/>
</dbReference>